<evidence type="ECO:0000313" key="2">
    <source>
        <dbReference type="Proteomes" id="UP000267654"/>
    </source>
</evidence>
<dbReference type="EMBL" id="QMQB01000047">
    <property type="protein sequence ID" value="RLE14237.1"/>
    <property type="molecule type" value="Genomic_DNA"/>
</dbReference>
<proteinExistence type="predicted"/>
<comment type="caution">
    <text evidence="1">The sequence shown here is derived from an EMBL/GenBank/DDBJ whole genome shotgun (WGS) entry which is preliminary data.</text>
</comment>
<protein>
    <submittedName>
        <fullName evidence="1">Ribosome-recycling factor</fullName>
    </submittedName>
</protein>
<feature type="non-terminal residue" evidence="1">
    <location>
        <position position="51"/>
    </location>
</feature>
<evidence type="ECO:0000313" key="1">
    <source>
        <dbReference type="EMBL" id="RLE14237.1"/>
    </source>
</evidence>
<dbReference type="Proteomes" id="UP000267654">
    <property type="component" value="Unassembled WGS sequence"/>
</dbReference>
<name>A0A662DI92_UNCAE</name>
<sequence>MLPLKKIYQETKEKMEQSKNALIKRYATMRGGRATPDMVSGIKVECYNSRI</sequence>
<dbReference type="Gene3D" id="1.10.132.20">
    <property type="entry name" value="Ribosome-recycling factor"/>
    <property type="match status" value="1"/>
</dbReference>
<accession>A0A662DI92</accession>
<dbReference type="InterPro" id="IPR036191">
    <property type="entry name" value="RRF_sf"/>
</dbReference>
<dbReference type="SUPFAM" id="SSF55194">
    <property type="entry name" value="Ribosome recycling factor, RRF"/>
    <property type="match status" value="1"/>
</dbReference>
<dbReference type="AlphaFoldDB" id="A0A662DI92"/>
<gene>
    <name evidence="1" type="primary">frr</name>
    <name evidence="1" type="ORF">DRI96_01760</name>
</gene>
<organism evidence="1 2">
    <name type="scientific">Aerophobetes bacterium</name>
    <dbReference type="NCBI Taxonomy" id="2030807"/>
    <lineage>
        <taxon>Bacteria</taxon>
        <taxon>Candidatus Aerophobota</taxon>
    </lineage>
</organism>
<reference evidence="1 2" key="1">
    <citation type="submission" date="2018-06" db="EMBL/GenBank/DDBJ databases">
        <title>Extensive metabolic versatility and redundancy in microbially diverse, dynamic hydrothermal sediments.</title>
        <authorList>
            <person name="Dombrowski N."/>
            <person name="Teske A."/>
            <person name="Baker B.J."/>
        </authorList>
    </citation>
    <scope>NUCLEOTIDE SEQUENCE [LARGE SCALE GENOMIC DNA]</scope>
    <source>
        <strain evidence="1">B19_G9</strain>
    </source>
</reference>
<dbReference type="Gene3D" id="3.30.1360.40">
    <property type="match status" value="1"/>
</dbReference>